<dbReference type="InterPro" id="IPR011059">
    <property type="entry name" value="Metal-dep_hydrolase_composite"/>
</dbReference>
<evidence type="ECO:0000313" key="4">
    <source>
        <dbReference type="Proteomes" id="UP000540568"/>
    </source>
</evidence>
<dbReference type="PANTHER" id="PTHR43794">
    <property type="entry name" value="AMINOHYDROLASE SSNA-RELATED"/>
    <property type="match status" value="1"/>
</dbReference>
<dbReference type="InterPro" id="IPR032466">
    <property type="entry name" value="Metal_Hydrolase"/>
</dbReference>
<sequence length="521" mass="52796">MSGFWCERAWLPGVGGTGRSVSGSTQADDGPAPGGVVESVRVVTDGGRIVAVEPGVPASDGDVRLRGVVLPGLANAHSHAFHRALRGRTHADGGSFWTWRDGMYALAAALTPERYERLARAVFAEMSLGGTTAVGEFHYVHHRPDGTPYPAADGGPNAMAEALRSAARDAGVHLTLLDTCYLHGGLGPAGYEPLAPEQARFGDGSVERWAARVDALRTAWADDDRALVGAAAHSVRAVASDELAAVARWARAAGAPLHVHLSEQPGENEAALAALGVTPTRLLHDAGALGPGTTAVHAVHLTGDDVALLGTSGTGVCLCPTTERDLADGIAPGLRLARAGSPLSVGTDQHVTADVLAEARGVEEHERLASGRRGAFAPATLVEIATSAGHAALGRPDAGRIAVGAPADLVAVRLDTARTAGTDPAQVVLVAGAADVSDVVAGGDLVVRDGVHRAGDVARMLVEAIEELWAAAGQTAVVGKAAGLPAVGQRAGLPAAGQDAVVGQTTARPAAAQDITRGSDA</sequence>
<dbReference type="InterPro" id="IPR006680">
    <property type="entry name" value="Amidohydro-rel"/>
</dbReference>
<name>A0A7W3PFG8_9MICO</name>
<gene>
    <name evidence="3" type="ORF">FHX71_003583</name>
</gene>
<dbReference type="Proteomes" id="UP000540568">
    <property type="component" value="Unassembled WGS sequence"/>
</dbReference>
<keyword evidence="1" id="KW-0378">Hydrolase</keyword>
<dbReference type="AlphaFoldDB" id="A0A7W3PFG8"/>
<dbReference type="InterPro" id="IPR050287">
    <property type="entry name" value="MTA/SAH_deaminase"/>
</dbReference>
<dbReference type="Gene3D" id="3.20.20.140">
    <property type="entry name" value="Metal-dependent hydrolases"/>
    <property type="match status" value="1"/>
</dbReference>
<dbReference type="SUPFAM" id="SSF51556">
    <property type="entry name" value="Metallo-dependent hydrolases"/>
    <property type="match status" value="1"/>
</dbReference>
<feature type="domain" description="Amidohydrolase-related" evidence="2">
    <location>
        <begin position="68"/>
        <end position="446"/>
    </location>
</feature>
<dbReference type="RefSeq" id="WP_182618871.1">
    <property type="nucleotide sequence ID" value="NZ_BAAATF010000008.1"/>
</dbReference>
<dbReference type="InterPro" id="IPR010252">
    <property type="entry name" value="HutF"/>
</dbReference>
<keyword evidence="4" id="KW-1185">Reference proteome</keyword>
<evidence type="ECO:0000313" key="3">
    <source>
        <dbReference type="EMBL" id="MBA8809607.1"/>
    </source>
</evidence>
<dbReference type="EMBL" id="JACGWV010000002">
    <property type="protein sequence ID" value="MBA8809607.1"/>
    <property type="molecule type" value="Genomic_DNA"/>
</dbReference>
<dbReference type="SUPFAM" id="SSF51338">
    <property type="entry name" value="Composite domain of metallo-dependent hydrolases"/>
    <property type="match status" value="1"/>
</dbReference>
<protein>
    <submittedName>
        <fullName evidence="3">Formiminoglutamate deiminase</fullName>
    </submittedName>
</protein>
<dbReference type="NCBIfam" id="TIGR02022">
    <property type="entry name" value="hutF"/>
    <property type="match status" value="1"/>
</dbReference>
<dbReference type="Pfam" id="PF01979">
    <property type="entry name" value="Amidohydro_1"/>
    <property type="match status" value="1"/>
</dbReference>
<proteinExistence type="predicted"/>
<accession>A0A7W3PFG8</accession>
<organism evidence="3 4">
    <name type="scientific">Promicromonospora sukumoe</name>
    <dbReference type="NCBI Taxonomy" id="88382"/>
    <lineage>
        <taxon>Bacteria</taxon>
        <taxon>Bacillati</taxon>
        <taxon>Actinomycetota</taxon>
        <taxon>Actinomycetes</taxon>
        <taxon>Micrococcales</taxon>
        <taxon>Promicromonosporaceae</taxon>
        <taxon>Promicromonospora</taxon>
    </lineage>
</organism>
<comment type="caution">
    <text evidence="3">The sequence shown here is derived from an EMBL/GenBank/DDBJ whole genome shotgun (WGS) entry which is preliminary data.</text>
</comment>
<dbReference type="GO" id="GO:0016810">
    <property type="term" value="F:hydrolase activity, acting on carbon-nitrogen (but not peptide) bonds"/>
    <property type="evidence" value="ECO:0007669"/>
    <property type="project" value="InterPro"/>
</dbReference>
<dbReference type="NCBIfam" id="NF006681">
    <property type="entry name" value="PRK09229.1-2"/>
    <property type="match status" value="1"/>
</dbReference>
<dbReference type="PANTHER" id="PTHR43794:SF11">
    <property type="entry name" value="AMIDOHYDROLASE-RELATED DOMAIN-CONTAINING PROTEIN"/>
    <property type="match status" value="1"/>
</dbReference>
<evidence type="ECO:0000256" key="1">
    <source>
        <dbReference type="ARBA" id="ARBA00022801"/>
    </source>
</evidence>
<reference evidence="3 4" key="1">
    <citation type="submission" date="2020-07" db="EMBL/GenBank/DDBJ databases">
        <title>Sequencing the genomes of 1000 actinobacteria strains.</title>
        <authorList>
            <person name="Klenk H.-P."/>
        </authorList>
    </citation>
    <scope>NUCLEOTIDE SEQUENCE [LARGE SCALE GENOMIC DNA]</scope>
    <source>
        <strain evidence="3 4">DSM 44121</strain>
    </source>
</reference>
<evidence type="ECO:0000259" key="2">
    <source>
        <dbReference type="Pfam" id="PF01979"/>
    </source>
</evidence>
<dbReference type="Gene3D" id="2.30.40.10">
    <property type="entry name" value="Urease, subunit C, domain 1"/>
    <property type="match status" value="1"/>
</dbReference>